<evidence type="ECO:0000256" key="1">
    <source>
        <dbReference type="SAM" id="MobiDB-lite"/>
    </source>
</evidence>
<reference evidence="2 3" key="1">
    <citation type="journal article" date="2020" name="Mol. Biol. Evol.">
        <title>Distinct Expression and Methylation Patterns for Genes with Different Fates following a Single Whole-Genome Duplication in Flowering Plants.</title>
        <authorList>
            <person name="Shi T."/>
            <person name="Rahmani R.S."/>
            <person name="Gugger P.F."/>
            <person name="Wang M."/>
            <person name="Li H."/>
            <person name="Zhang Y."/>
            <person name="Li Z."/>
            <person name="Wang Q."/>
            <person name="Van de Peer Y."/>
            <person name="Marchal K."/>
            <person name="Chen J."/>
        </authorList>
    </citation>
    <scope>NUCLEOTIDE SEQUENCE [LARGE SCALE GENOMIC DNA]</scope>
    <source>
        <tissue evidence="2">Leaf</tissue>
    </source>
</reference>
<proteinExistence type="predicted"/>
<protein>
    <submittedName>
        <fullName evidence="2">Uncharacterized protein</fullName>
    </submittedName>
</protein>
<feature type="compositionally biased region" description="Basic residues" evidence="1">
    <location>
        <begin position="39"/>
        <end position="50"/>
    </location>
</feature>
<sequence length="157" mass="17709">MALFLQIKEPGIKTVSHVIMHGGSDGDNEQLKAKSATARARRSLRTTKTKTTRLQQGQEDLLAFDEQYVQGDSVGVGEDDEYDHHSPTMRDEQIKLLLVEVEGVTGVLRSLVTFLIISHILNLRGKKTLIRFQYNKKPPRSFARLAFYLFMASGPLH</sequence>
<comment type="caution">
    <text evidence="2">The sequence shown here is derived from an EMBL/GenBank/DDBJ whole genome shotgun (WGS) entry which is preliminary data.</text>
</comment>
<dbReference type="AlphaFoldDB" id="A0A822YTJ5"/>
<accession>A0A822YTJ5</accession>
<dbReference type="Proteomes" id="UP000607653">
    <property type="component" value="Unassembled WGS sequence"/>
</dbReference>
<name>A0A822YTJ5_NELNU</name>
<feature type="region of interest" description="Disordered" evidence="1">
    <location>
        <begin position="26"/>
        <end position="50"/>
    </location>
</feature>
<evidence type="ECO:0000313" key="3">
    <source>
        <dbReference type="Proteomes" id="UP000607653"/>
    </source>
</evidence>
<gene>
    <name evidence="2" type="ORF">HUJ06_005085</name>
</gene>
<keyword evidence="3" id="KW-1185">Reference proteome</keyword>
<evidence type="ECO:0000313" key="2">
    <source>
        <dbReference type="EMBL" id="DAD34445.1"/>
    </source>
</evidence>
<organism evidence="2 3">
    <name type="scientific">Nelumbo nucifera</name>
    <name type="common">Sacred lotus</name>
    <dbReference type="NCBI Taxonomy" id="4432"/>
    <lineage>
        <taxon>Eukaryota</taxon>
        <taxon>Viridiplantae</taxon>
        <taxon>Streptophyta</taxon>
        <taxon>Embryophyta</taxon>
        <taxon>Tracheophyta</taxon>
        <taxon>Spermatophyta</taxon>
        <taxon>Magnoliopsida</taxon>
        <taxon>Proteales</taxon>
        <taxon>Nelumbonaceae</taxon>
        <taxon>Nelumbo</taxon>
    </lineage>
</organism>
<dbReference type="EMBL" id="DUZY01000004">
    <property type="protein sequence ID" value="DAD34445.1"/>
    <property type="molecule type" value="Genomic_DNA"/>
</dbReference>